<dbReference type="InterPro" id="IPR039765">
    <property type="entry name" value="Yip5/YIPF1/YIPF2"/>
</dbReference>
<feature type="transmembrane region" description="Helical" evidence="6">
    <location>
        <begin position="238"/>
        <end position="263"/>
    </location>
</feature>
<sequence length="303" mass="33547">VDTSMADFNFDPFSQPINTEQAPPQEEKKAEGKKTKSSPHNDPPPSFNPYLDAAKKQAADVTVDMTAQMAYQYARDHVPTGCTKVFKLEFYQSFFACQTSDIMKRVWQSILIFKGDFLREAIDGPVDLWYPIWVTITLVFALFLGMTIDIIFGINGTTNVTLKGSLPFVVISSLIAAYQGLVPLIFWAVCKCTGFVELRYTVISCLYSYSYTLLVPLCVVLGLFKLADGPAGSSTENLGSIIAGGVFGLVGSWAMIFFVVQLVKYLKELDVGKKNLIIMSFVFGILHGGFFAAIVCIFLFVQF</sequence>
<evidence type="ECO:0000259" key="8">
    <source>
        <dbReference type="Pfam" id="PF04893"/>
    </source>
</evidence>
<feature type="transmembrane region" description="Helical" evidence="6">
    <location>
        <begin position="128"/>
        <end position="154"/>
    </location>
</feature>
<accession>V6TWQ6</accession>
<comment type="similarity">
    <text evidence="2 6">Belongs to the YIP1 family.</text>
</comment>
<feature type="transmembrane region" description="Helical" evidence="6">
    <location>
        <begin position="202"/>
        <end position="226"/>
    </location>
</feature>
<comment type="caution">
    <text evidence="9">The sequence shown here is derived from an EMBL/GenBank/DDBJ whole genome shotgun (WGS) entry which is preliminary data.</text>
</comment>
<dbReference type="PANTHER" id="PTHR12822:SF2">
    <property type="entry name" value="PROTEIN YIPF"/>
    <property type="match status" value="1"/>
</dbReference>
<dbReference type="AlphaFoldDB" id="V6TWQ6"/>
<feature type="non-terminal residue" evidence="9">
    <location>
        <position position="1"/>
    </location>
</feature>
<evidence type="ECO:0000256" key="1">
    <source>
        <dbReference type="ARBA" id="ARBA00004141"/>
    </source>
</evidence>
<evidence type="ECO:0000313" key="10">
    <source>
        <dbReference type="Proteomes" id="UP000018040"/>
    </source>
</evidence>
<keyword evidence="5 6" id="KW-0472">Membrane</keyword>
<dbReference type="VEuPathDB" id="GiardiaDB:GL50803_0012945"/>
<feature type="transmembrane region" description="Helical" evidence="6">
    <location>
        <begin position="166"/>
        <end position="190"/>
    </location>
</feature>
<evidence type="ECO:0000256" key="3">
    <source>
        <dbReference type="ARBA" id="ARBA00022692"/>
    </source>
</evidence>
<proteinExistence type="inferred from homology"/>
<dbReference type="PANTHER" id="PTHR12822">
    <property type="entry name" value="PROTEIN YIPF"/>
    <property type="match status" value="1"/>
</dbReference>
<dbReference type="VEuPathDB" id="GiardiaDB:GL50581_1970"/>
<reference evidence="10" key="1">
    <citation type="submission" date="2012-02" db="EMBL/GenBank/DDBJ databases">
        <title>Genome sequencing of Giardia lamblia Genotypes A2 and B isolates (DH and GS) and comparative analysis with the genomes of Genotypes A1 and E (WB and Pig).</title>
        <authorList>
            <person name="Adam R."/>
            <person name="Dahlstrom E."/>
            <person name="Martens C."/>
            <person name="Bruno D."/>
            <person name="Barbian K."/>
            <person name="Porcella S.F."/>
            <person name="Nash T."/>
        </authorList>
    </citation>
    <scope>NUCLEOTIDE SEQUENCE</scope>
    <source>
        <strain evidence="10">GS</strain>
    </source>
</reference>
<feature type="transmembrane region" description="Helical" evidence="6">
    <location>
        <begin position="275"/>
        <end position="301"/>
    </location>
</feature>
<dbReference type="OrthoDB" id="10256463at2759"/>
<comment type="subcellular location">
    <subcellularLocation>
        <location evidence="6">Golgi apparatus membrane</location>
        <topology evidence="6">Multi-pass membrane protein</topology>
    </subcellularLocation>
    <subcellularLocation>
        <location evidence="1">Membrane</location>
        <topology evidence="1">Multi-pass membrane protein</topology>
    </subcellularLocation>
</comment>
<feature type="compositionally biased region" description="Basic and acidic residues" evidence="7">
    <location>
        <begin position="25"/>
        <end position="34"/>
    </location>
</feature>
<evidence type="ECO:0000313" key="9">
    <source>
        <dbReference type="EMBL" id="ESU41455.1"/>
    </source>
</evidence>
<evidence type="ECO:0000256" key="6">
    <source>
        <dbReference type="RuleBase" id="RU361264"/>
    </source>
</evidence>
<evidence type="ECO:0000256" key="5">
    <source>
        <dbReference type="ARBA" id="ARBA00023136"/>
    </source>
</evidence>
<reference evidence="9 10" key="2">
    <citation type="journal article" date="2013" name="Genome Biol. Evol.">
        <title>Genome sequencing of Giardia lamblia genotypes A2 and B isolates (DH and GS) and comparative analysis with the genomes of genotypes A1 and E (WB and Pig).</title>
        <authorList>
            <person name="Adam R.D."/>
            <person name="Dahlstrom E.W."/>
            <person name="Martens C.A."/>
            <person name="Bruno D.P."/>
            <person name="Barbian K.D."/>
            <person name="Ricklefs S.M."/>
            <person name="Hernandez M.M."/>
            <person name="Narla N.P."/>
            <person name="Patel R.B."/>
            <person name="Porcella S.F."/>
            <person name="Nash T.E."/>
        </authorList>
    </citation>
    <scope>NUCLEOTIDE SEQUENCE [LARGE SCALE GENOMIC DNA]</scope>
    <source>
        <strain evidence="9 10">GS</strain>
    </source>
</reference>
<dbReference type="Proteomes" id="UP000018040">
    <property type="component" value="Unassembled WGS sequence"/>
</dbReference>
<dbReference type="GO" id="GO:0031267">
    <property type="term" value="F:small GTPase binding"/>
    <property type="evidence" value="ECO:0007669"/>
    <property type="project" value="InterPro"/>
</dbReference>
<evidence type="ECO:0000256" key="2">
    <source>
        <dbReference type="ARBA" id="ARBA00010596"/>
    </source>
</evidence>
<name>V6TWQ6_GIAIN</name>
<dbReference type="GO" id="GO:0000139">
    <property type="term" value="C:Golgi membrane"/>
    <property type="evidence" value="ECO:0007669"/>
    <property type="project" value="UniProtKB-SubCell"/>
</dbReference>
<evidence type="ECO:0000256" key="4">
    <source>
        <dbReference type="ARBA" id="ARBA00022989"/>
    </source>
</evidence>
<keyword evidence="4 6" id="KW-1133">Transmembrane helix</keyword>
<protein>
    <recommendedName>
        <fullName evidence="6">Protein YIPF</fullName>
    </recommendedName>
</protein>
<feature type="domain" description="Yip1" evidence="8">
    <location>
        <begin position="110"/>
        <end position="291"/>
    </location>
</feature>
<dbReference type="VEuPathDB" id="GiardiaDB:DHA2_12945"/>
<organism evidence="9 10">
    <name type="scientific">Giardia intestinalis</name>
    <name type="common">Giardia lamblia</name>
    <dbReference type="NCBI Taxonomy" id="5741"/>
    <lineage>
        <taxon>Eukaryota</taxon>
        <taxon>Metamonada</taxon>
        <taxon>Diplomonadida</taxon>
        <taxon>Hexamitidae</taxon>
        <taxon>Giardiinae</taxon>
        <taxon>Giardia</taxon>
    </lineage>
</organism>
<dbReference type="GO" id="GO:0016192">
    <property type="term" value="P:vesicle-mediated transport"/>
    <property type="evidence" value="ECO:0007669"/>
    <property type="project" value="InterPro"/>
</dbReference>
<gene>
    <name evidence="9" type="ORF">GSB_12945</name>
</gene>
<evidence type="ECO:0000256" key="7">
    <source>
        <dbReference type="SAM" id="MobiDB-lite"/>
    </source>
</evidence>
<dbReference type="Pfam" id="PF04893">
    <property type="entry name" value="Yip1"/>
    <property type="match status" value="1"/>
</dbReference>
<dbReference type="EMBL" id="AHHH01000127">
    <property type="protein sequence ID" value="ESU41455.1"/>
    <property type="molecule type" value="Genomic_DNA"/>
</dbReference>
<dbReference type="VEuPathDB" id="GiardiaDB:QR46_3760"/>
<feature type="region of interest" description="Disordered" evidence="7">
    <location>
        <begin position="1"/>
        <end position="49"/>
    </location>
</feature>
<dbReference type="InterPro" id="IPR006977">
    <property type="entry name" value="Yip1_dom"/>
</dbReference>
<keyword evidence="3 6" id="KW-0812">Transmembrane</keyword>